<gene>
    <name evidence="1" type="primary">Ppn_16</name>
    <name evidence="1" type="ORF">AVEN_273868_1</name>
</gene>
<keyword evidence="2" id="KW-1185">Reference proteome</keyword>
<evidence type="ECO:0000313" key="2">
    <source>
        <dbReference type="Proteomes" id="UP000499080"/>
    </source>
</evidence>
<reference evidence="1 2" key="1">
    <citation type="journal article" date="2019" name="Sci. Rep.">
        <title>Orb-weaving spider Araneus ventricosus genome elucidates the spidroin gene catalogue.</title>
        <authorList>
            <person name="Kono N."/>
            <person name="Nakamura H."/>
            <person name="Ohtoshi R."/>
            <person name="Moran D.A.P."/>
            <person name="Shinohara A."/>
            <person name="Yoshida Y."/>
            <person name="Fujiwara M."/>
            <person name="Mori M."/>
            <person name="Tomita M."/>
            <person name="Arakawa K."/>
        </authorList>
    </citation>
    <scope>NUCLEOTIDE SEQUENCE [LARGE SCALE GENOMIC DNA]</scope>
</reference>
<dbReference type="EMBL" id="BGPR01015698">
    <property type="protein sequence ID" value="GBN70278.1"/>
    <property type="molecule type" value="Genomic_DNA"/>
</dbReference>
<dbReference type="AlphaFoldDB" id="A0A4Y2R3W0"/>
<organism evidence="1 2">
    <name type="scientific">Araneus ventricosus</name>
    <name type="common">Orbweaver spider</name>
    <name type="synonym">Epeira ventricosa</name>
    <dbReference type="NCBI Taxonomy" id="182803"/>
    <lineage>
        <taxon>Eukaryota</taxon>
        <taxon>Metazoa</taxon>
        <taxon>Ecdysozoa</taxon>
        <taxon>Arthropoda</taxon>
        <taxon>Chelicerata</taxon>
        <taxon>Arachnida</taxon>
        <taxon>Araneae</taxon>
        <taxon>Araneomorphae</taxon>
        <taxon>Entelegynae</taxon>
        <taxon>Araneoidea</taxon>
        <taxon>Araneidae</taxon>
        <taxon>Araneus</taxon>
    </lineage>
</organism>
<feature type="non-terminal residue" evidence="1">
    <location>
        <position position="19"/>
    </location>
</feature>
<proteinExistence type="predicted"/>
<sequence length="19" mass="2083">MGKSDGTFETTSMNFDVTD</sequence>
<comment type="caution">
    <text evidence="1">The sequence shown here is derived from an EMBL/GenBank/DDBJ whole genome shotgun (WGS) entry which is preliminary data.</text>
</comment>
<accession>A0A4Y2R3W0</accession>
<evidence type="ECO:0000313" key="1">
    <source>
        <dbReference type="EMBL" id="GBN70278.1"/>
    </source>
</evidence>
<name>A0A4Y2R3W0_ARAVE</name>
<protein>
    <submittedName>
        <fullName evidence="1">Papilin</fullName>
    </submittedName>
</protein>
<dbReference type="Proteomes" id="UP000499080">
    <property type="component" value="Unassembled WGS sequence"/>
</dbReference>